<dbReference type="Proteomes" id="UP000190848">
    <property type="component" value="Chromosome"/>
</dbReference>
<proteinExistence type="predicted"/>
<evidence type="ECO:0000313" key="1">
    <source>
        <dbReference type="EMBL" id="AQX00883.1"/>
    </source>
</evidence>
<accession>A0AAU8URP3</accession>
<evidence type="ECO:0000313" key="2">
    <source>
        <dbReference type="Proteomes" id="UP000190848"/>
    </source>
</evidence>
<dbReference type="AlphaFoldDB" id="A0AAU8URP3"/>
<sequence length="84" mass="9415">MSKNLKITVMNTNNQNQELSVAVQENTALAVNGLPAEEVFKVGVSKIGYAYIYEKKDIPIPSDADLIFRYDEAGNQILRELQLQ</sequence>
<organism evidence="1 2">
    <name type="scientific">Elizabethkingia anophelis</name>
    <dbReference type="NCBI Taxonomy" id="1117645"/>
    <lineage>
        <taxon>Bacteria</taxon>
        <taxon>Pseudomonadati</taxon>
        <taxon>Bacteroidota</taxon>
        <taxon>Flavobacteriia</taxon>
        <taxon>Flavobacteriales</taxon>
        <taxon>Weeksellaceae</taxon>
        <taxon>Elizabethkingia</taxon>
    </lineage>
</organism>
<protein>
    <submittedName>
        <fullName evidence="1">Uncharacterized protein</fullName>
    </submittedName>
</protein>
<reference evidence="1 2" key="1">
    <citation type="submission" date="2016-07" db="EMBL/GenBank/DDBJ databases">
        <title>Revisiting the taxonomy of the Elizabethkingia Genus using Whole-Genome Sequencing, Optical Mapping, and MALDI-TOF, along with proposal of three novel Elizabethkingia species: Elizabethkingia bruuniana sp. nov., Elizabethkingia ursingii sp. nov., and Elizabethkingia occulta sp. nov.</title>
        <authorList>
            <person name="Nicholson A.C."/>
        </authorList>
    </citation>
    <scope>NUCLEOTIDE SEQUENCE [LARGE SCALE GENOMIC DNA]</scope>
    <source>
        <strain evidence="1 2">F3201</strain>
    </source>
</reference>
<name>A0AAU8URP3_9FLAO</name>
<dbReference type="EMBL" id="CP016374">
    <property type="protein sequence ID" value="AQX00883.1"/>
    <property type="molecule type" value="Genomic_DNA"/>
</dbReference>
<gene>
    <name evidence="1" type="ORF">BBD32_05135</name>
</gene>